<dbReference type="EMBL" id="JABANP010000003">
    <property type="protein sequence ID" value="KAF4697375.1"/>
    <property type="molecule type" value="Genomic_DNA"/>
</dbReference>
<dbReference type="OrthoDB" id="426214at2759"/>
<accession>A0A7J6PML1</accession>
<protein>
    <submittedName>
        <fullName evidence="2">Uncharacterized protein</fullName>
    </submittedName>
</protein>
<dbReference type="Proteomes" id="UP000541610">
    <property type="component" value="Unassembled WGS sequence"/>
</dbReference>
<feature type="region of interest" description="Disordered" evidence="1">
    <location>
        <begin position="151"/>
        <end position="171"/>
    </location>
</feature>
<gene>
    <name evidence="2" type="ORF">FOZ60_007460</name>
</gene>
<comment type="caution">
    <text evidence="2">The sequence shown here is derived from an EMBL/GenBank/DDBJ whole genome shotgun (WGS) entry which is preliminary data.</text>
</comment>
<proteinExistence type="predicted"/>
<dbReference type="AlphaFoldDB" id="A0A7J6PML1"/>
<sequence>MLLKQQDLCYSSPASSASWPHCPVVHEGPREILLGNRELLIGIVIFLHQSDVIHLGLASRLAAVPLGLVPHEGFSQRQPLLLLPHVRVPSQNSSRFPFQRVDWQQVRSLDISSTSLVWIKMHAIATGRAFALEAPVDFRLTRLQRICIGPANRKKGHNAGPEGDAGPRPSLTGAPVDLHVQVLVRCVLSSAARSLNSIWVHVPPEVNCESAVTALEPPRQPLTHLGFVPDAGLWNVGSDLPSWPLSSRWLAPVIINSRASLRRIQLSGVVLSSTTWLNGSSPASENFVDAAVQAMAKLEVLESLSLVLQYPDGRGSTVEPMSLFRLRKAHPNHVYLCQARKGNFGNLLRSACLGPLAAASPLDLPFGSRLTLGAARDEEHNLETDRALAHYSRIQQWSGRSVYISEMSVFLPSENGSGVGGDIIARPRIPSSLLLPKWSELPQPTQQLWDEVICLAVKRIHDKVKTRAQKSFAPVTTELRRAIARQY</sequence>
<evidence type="ECO:0000313" key="3">
    <source>
        <dbReference type="Proteomes" id="UP000541610"/>
    </source>
</evidence>
<evidence type="ECO:0000313" key="2">
    <source>
        <dbReference type="EMBL" id="KAF4697375.1"/>
    </source>
</evidence>
<reference evidence="2 3" key="1">
    <citation type="submission" date="2020-04" db="EMBL/GenBank/DDBJ databases">
        <title>Perkinsus olseni comparative genomics.</title>
        <authorList>
            <person name="Bogema D.R."/>
        </authorList>
    </citation>
    <scope>NUCLEOTIDE SEQUENCE [LARGE SCALE GENOMIC DNA]</scope>
    <source>
        <strain evidence="2">00978-12</strain>
    </source>
</reference>
<organism evidence="2 3">
    <name type="scientific">Perkinsus olseni</name>
    <name type="common">Perkinsus atlanticus</name>
    <dbReference type="NCBI Taxonomy" id="32597"/>
    <lineage>
        <taxon>Eukaryota</taxon>
        <taxon>Sar</taxon>
        <taxon>Alveolata</taxon>
        <taxon>Perkinsozoa</taxon>
        <taxon>Perkinsea</taxon>
        <taxon>Perkinsida</taxon>
        <taxon>Perkinsidae</taxon>
        <taxon>Perkinsus</taxon>
    </lineage>
</organism>
<evidence type="ECO:0000256" key="1">
    <source>
        <dbReference type="SAM" id="MobiDB-lite"/>
    </source>
</evidence>
<name>A0A7J6PML1_PEROL</name>